<dbReference type="PIRSF" id="PIRSF017617">
    <property type="entry name" value="Thr_aldolase"/>
    <property type="match status" value="1"/>
</dbReference>
<sequence>MQAMIDLRSDTVTRPTAAMRAAMAAAEVGDDVYREDPTVRRLEERVAELTGKEAALFVPSGTMGNQIALLCHTQRGDEVIAGEGAHCAHYESGAAPAWSGVQFAFAGRGGLFTAEDVEDAIKPPQYYLPRTRVVAIENTHNRAGGRVFPQRDVLAIAEVARAHGLALHLDGARIWNAAVASGRTVAELAGPFDTVSVCFSKGLGAPVGSALAGSADAVRAALRFRKMLGGGMRQAGVLAAAALHALAHHRDRIAEDHDSARAIASALRAAARRAPPPEPPHATIDEPETNIVYVDTPGRPAERLVDAARRRGVLVGAAGRSAVRAVTHLDLAPDQVAPAARALAEALAEVLATPRAPRGAGGRA</sequence>
<dbReference type="OrthoDB" id="9774495at2"/>
<dbReference type="InterPro" id="IPR015424">
    <property type="entry name" value="PyrdxlP-dep_Trfase"/>
</dbReference>
<dbReference type="InterPro" id="IPR015421">
    <property type="entry name" value="PyrdxlP-dep_Trfase_major"/>
</dbReference>
<reference evidence="7 8" key="1">
    <citation type="submission" date="2015-09" db="EMBL/GenBank/DDBJ databases">
        <title>Sorangium comparison.</title>
        <authorList>
            <person name="Zaburannyi N."/>
            <person name="Bunk B."/>
            <person name="Overmann J."/>
            <person name="Mueller R."/>
        </authorList>
    </citation>
    <scope>NUCLEOTIDE SEQUENCE [LARGE SCALE GENOMIC DNA]</scope>
    <source>
        <strain evidence="7 8">So ceGT47</strain>
    </source>
</reference>
<dbReference type="EMBL" id="CP012670">
    <property type="protein sequence ID" value="AUX21374.1"/>
    <property type="molecule type" value="Genomic_DNA"/>
</dbReference>
<evidence type="ECO:0000259" key="6">
    <source>
        <dbReference type="Pfam" id="PF01212"/>
    </source>
</evidence>
<accession>A0A4P2PX37</accession>
<dbReference type="InterPro" id="IPR001597">
    <property type="entry name" value="ArAA_b-elim_lyase/Thr_aldolase"/>
</dbReference>
<feature type="domain" description="Aromatic amino acid beta-eliminating lyase/threonine aldolase" evidence="6">
    <location>
        <begin position="6"/>
        <end position="272"/>
    </location>
</feature>
<keyword evidence="3" id="KW-0663">Pyridoxal phosphate</keyword>
<keyword evidence="4 7" id="KW-0456">Lyase</keyword>
<dbReference type="Proteomes" id="UP000295781">
    <property type="component" value="Chromosome"/>
</dbReference>
<comment type="similarity">
    <text evidence="2">Belongs to the threonine aldolase family.</text>
</comment>
<dbReference type="GO" id="GO:0005829">
    <property type="term" value="C:cytosol"/>
    <property type="evidence" value="ECO:0007669"/>
    <property type="project" value="TreeGrafter"/>
</dbReference>
<evidence type="ECO:0000313" key="7">
    <source>
        <dbReference type="EMBL" id="AUX21374.1"/>
    </source>
</evidence>
<name>A0A4P2PX37_SORCE</name>
<proteinExistence type="inferred from homology"/>
<gene>
    <name evidence="7" type="ORF">SOCEGT47_018560</name>
</gene>
<evidence type="ECO:0000256" key="3">
    <source>
        <dbReference type="ARBA" id="ARBA00022898"/>
    </source>
</evidence>
<dbReference type="InterPro" id="IPR015422">
    <property type="entry name" value="PyrdxlP-dep_Trfase_small"/>
</dbReference>
<dbReference type="GO" id="GO:0006567">
    <property type="term" value="P:L-threonine catabolic process"/>
    <property type="evidence" value="ECO:0007669"/>
    <property type="project" value="TreeGrafter"/>
</dbReference>
<dbReference type="GO" id="GO:0008732">
    <property type="term" value="F:L-allo-threonine aldolase activity"/>
    <property type="evidence" value="ECO:0007669"/>
    <property type="project" value="TreeGrafter"/>
</dbReference>
<evidence type="ECO:0000313" key="8">
    <source>
        <dbReference type="Proteomes" id="UP000295781"/>
    </source>
</evidence>
<dbReference type="NCBIfam" id="NF041359">
    <property type="entry name" value="GntG_guanitoxin"/>
    <property type="match status" value="1"/>
</dbReference>
<feature type="modified residue" description="N6-(pyridoxal phosphate)lysine" evidence="5">
    <location>
        <position position="201"/>
    </location>
</feature>
<dbReference type="FunFam" id="3.40.640.10:FF:000030">
    <property type="entry name" value="Low-specificity L-threonine aldolase"/>
    <property type="match status" value="1"/>
</dbReference>
<dbReference type="Gene3D" id="3.90.1150.10">
    <property type="entry name" value="Aspartate Aminotransferase, domain 1"/>
    <property type="match status" value="1"/>
</dbReference>
<dbReference type="RefSeq" id="WP_129346704.1">
    <property type="nucleotide sequence ID" value="NZ_CP012670.1"/>
</dbReference>
<evidence type="ECO:0000256" key="1">
    <source>
        <dbReference type="ARBA" id="ARBA00001933"/>
    </source>
</evidence>
<dbReference type="Gene3D" id="3.40.640.10">
    <property type="entry name" value="Type I PLP-dependent aspartate aminotransferase-like (Major domain)"/>
    <property type="match status" value="1"/>
</dbReference>
<organism evidence="7 8">
    <name type="scientific">Sorangium cellulosum</name>
    <name type="common">Polyangium cellulosum</name>
    <dbReference type="NCBI Taxonomy" id="56"/>
    <lineage>
        <taxon>Bacteria</taxon>
        <taxon>Pseudomonadati</taxon>
        <taxon>Myxococcota</taxon>
        <taxon>Polyangia</taxon>
        <taxon>Polyangiales</taxon>
        <taxon>Polyangiaceae</taxon>
        <taxon>Sorangium</taxon>
    </lineage>
</organism>
<dbReference type="SUPFAM" id="SSF53383">
    <property type="entry name" value="PLP-dependent transferases"/>
    <property type="match status" value="1"/>
</dbReference>
<evidence type="ECO:0000256" key="4">
    <source>
        <dbReference type="ARBA" id="ARBA00023239"/>
    </source>
</evidence>
<comment type="cofactor">
    <cofactor evidence="1">
        <name>pyridoxal 5'-phosphate</name>
        <dbReference type="ChEBI" id="CHEBI:597326"/>
    </cofactor>
</comment>
<dbReference type="PANTHER" id="PTHR48097">
    <property type="entry name" value="L-THREONINE ALDOLASE-RELATED"/>
    <property type="match status" value="1"/>
</dbReference>
<dbReference type="InterPro" id="IPR023603">
    <property type="entry name" value="Low_specificity_L-TA-like"/>
</dbReference>
<dbReference type="PANTHER" id="PTHR48097:SF9">
    <property type="entry name" value="L-THREONINE ALDOLASE"/>
    <property type="match status" value="1"/>
</dbReference>
<dbReference type="NCBIfam" id="NF007825">
    <property type="entry name" value="PRK10534.1"/>
    <property type="match status" value="1"/>
</dbReference>
<dbReference type="EC" id="4.1.2.5" evidence="7"/>
<evidence type="ECO:0000256" key="5">
    <source>
        <dbReference type="PIRSR" id="PIRSR017617-1"/>
    </source>
</evidence>
<evidence type="ECO:0000256" key="2">
    <source>
        <dbReference type="ARBA" id="ARBA00006966"/>
    </source>
</evidence>
<dbReference type="Pfam" id="PF01212">
    <property type="entry name" value="Beta_elim_lyase"/>
    <property type="match status" value="1"/>
</dbReference>
<protein>
    <submittedName>
        <fullName evidence="7">Threonine aldolase</fullName>
        <ecNumber evidence="7">4.1.2.5</ecNumber>
    </submittedName>
</protein>
<dbReference type="GO" id="GO:0006545">
    <property type="term" value="P:glycine biosynthetic process"/>
    <property type="evidence" value="ECO:0007669"/>
    <property type="project" value="TreeGrafter"/>
</dbReference>
<dbReference type="AlphaFoldDB" id="A0A4P2PX37"/>